<feature type="chain" id="PRO_5037209079" evidence="1">
    <location>
        <begin position="28"/>
        <end position="372"/>
    </location>
</feature>
<reference evidence="2" key="2">
    <citation type="submission" date="2021-09" db="EMBL/GenBank/DDBJ databases">
        <authorList>
            <person name="Gilroy R."/>
        </authorList>
    </citation>
    <scope>NUCLEOTIDE SEQUENCE</scope>
    <source>
        <strain evidence="2">CHK121-7720</strain>
    </source>
</reference>
<protein>
    <submittedName>
        <fullName evidence="2">Uncharacterized protein</fullName>
    </submittedName>
</protein>
<sequence>MKLNSHTAHRLLVLWLTAAACCIAAQAQHKNGHNRLGLETITYRAQVWVEKDDLTRYGGEELFTENLKKMFEKTTYFWNESENKFKYYFEFIPAGLHIYDIQGNRDLYDQFQKQAYGPLDTARYDFVVFFALNAKSNGLWCGGGGQSGQSVVCCYQTLEQQQKYGDIFAKEPPEQGTYSNLGHEYGHVRGATDIYQYIIKAEDNPISHEALRPPKCNMGNGMWAWSDYCSHLFNYTAHYKQLPQGLSRRVFPDKIRINVRVNGKKGKNVTLKLYGTRAGGRKNNRDVYPHAYRTLQTNSKGFAELTDVYDLYHPAKGTPGLPPSDEFPYAYWFCFLVEAEYQGEKKYIWIPDWATQITKLSGKDIHEELIEF</sequence>
<organism evidence="2 3">
    <name type="scientific">Barnesiella viscericola</name>
    <dbReference type="NCBI Taxonomy" id="397865"/>
    <lineage>
        <taxon>Bacteria</taxon>
        <taxon>Pseudomonadati</taxon>
        <taxon>Bacteroidota</taxon>
        <taxon>Bacteroidia</taxon>
        <taxon>Bacteroidales</taxon>
        <taxon>Barnesiellaceae</taxon>
        <taxon>Barnesiella</taxon>
    </lineage>
</organism>
<keyword evidence="1" id="KW-0732">Signal</keyword>
<gene>
    <name evidence="2" type="ORF">K8U91_05130</name>
</gene>
<dbReference type="Proteomes" id="UP000757103">
    <property type="component" value="Unassembled WGS sequence"/>
</dbReference>
<dbReference type="PROSITE" id="PS51257">
    <property type="entry name" value="PROKAR_LIPOPROTEIN"/>
    <property type="match status" value="1"/>
</dbReference>
<reference evidence="2" key="1">
    <citation type="journal article" date="2021" name="PeerJ">
        <title>Extensive microbial diversity within the chicken gut microbiome revealed by metagenomics and culture.</title>
        <authorList>
            <person name="Gilroy R."/>
            <person name="Ravi A."/>
            <person name="Getino M."/>
            <person name="Pursley I."/>
            <person name="Horton D.L."/>
            <person name="Alikhan N.F."/>
            <person name="Baker D."/>
            <person name="Gharbi K."/>
            <person name="Hall N."/>
            <person name="Watson M."/>
            <person name="Adriaenssens E.M."/>
            <person name="Foster-Nyarko E."/>
            <person name="Jarju S."/>
            <person name="Secka A."/>
            <person name="Antonio M."/>
            <person name="Oren A."/>
            <person name="Chaudhuri R.R."/>
            <person name="La Ragione R."/>
            <person name="Hildebrand F."/>
            <person name="Pallen M.J."/>
        </authorList>
    </citation>
    <scope>NUCLEOTIDE SEQUENCE</scope>
    <source>
        <strain evidence="2">CHK121-7720</strain>
    </source>
</reference>
<evidence type="ECO:0000313" key="3">
    <source>
        <dbReference type="Proteomes" id="UP000757103"/>
    </source>
</evidence>
<feature type="signal peptide" evidence="1">
    <location>
        <begin position="1"/>
        <end position="27"/>
    </location>
</feature>
<dbReference type="RefSeq" id="WP_273305877.1">
    <property type="nucleotide sequence ID" value="NZ_CALUJX010000006.1"/>
</dbReference>
<accession>A0A921MQT5</accession>
<dbReference type="EMBL" id="DYUD01000016">
    <property type="protein sequence ID" value="HJG88844.1"/>
    <property type="molecule type" value="Genomic_DNA"/>
</dbReference>
<proteinExistence type="predicted"/>
<dbReference type="AlphaFoldDB" id="A0A921MQT5"/>
<comment type="caution">
    <text evidence="2">The sequence shown here is derived from an EMBL/GenBank/DDBJ whole genome shotgun (WGS) entry which is preliminary data.</text>
</comment>
<evidence type="ECO:0000313" key="2">
    <source>
        <dbReference type="EMBL" id="HJG88844.1"/>
    </source>
</evidence>
<evidence type="ECO:0000256" key="1">
    <source>
        <dbReference type="SAM" id="SignalP"/>
    </source>
</evidence>
<name>A0A921MQT5_9BACT</name>